<dbReference type="InterPro" id="IPR013108">
    <property type="entry name" value="Amidohydro_3"/>
</dbReference>
<name>A0A5C6CWU4_9BACT</name>
<feature type="domain" description="Amidohydrolase 3" evidence="1">
    <location>
        <begin position="3"/>
        <end position="37"/>
    </location>
</feature>
<dbReference type="Gene3D" id="2.30.40.10">
    <property type="entry name" value="Urease, subunit C, domain 1"/>
    <property type="match status" value="1"/>
</dbReference>
<sequence>MFKENDLGSLEVGKWADLVVLDRDYMTVAVDEIRDVKPV</sequence>
<dbReference type="AlphaFoldDB" id="A0A5C6CWU4"/>
<dbReference type="Proteomes" id="UP000319143">
    <property type="component" value="Unassembled WGS sequence"/>
</dbReference>
<evidence type="ECO:0000313" key="2">
    <source>
        <dbReference type="EMBL" id="TWU28888.1"/>
    </source>
</evidence>
<proteinExistence type="predicted"/>
<dbReference type="InterPro" id="IPR011059">
    <property type="entry name" value="Metal-dep_hydrolase_composite"/>
</dbReference>
<keyword evidence="3" id="KW-1185">Reference proteome</keyword>
<organism evidence="2 3">
    <name type="scientific">Novipirellula artificiosorum</name>
    <dbReference type="NCBI Taxonomy" id="2528016"/>
    <lineage>
        <taxon>Bacteria</taxon>
        <taxon>Pseudomonadati</taxon>
        <taxon>Planctomycetota</taxon>
        <taxon>Planctomycetia</taxon>
        <taxon>Pirellulales</taxon>
        <taxon>Pirellulaceae</taxon>
        <taxon>Novipirellula</taxon>
    </lineage>
</organism>
<protein>
    <recommendedName>
        <fullName evidence="1">Amidohydrolase 3 domain-containing protein</fullName>
    </recommendedName>
</protein>
<dbReference type="GO" id="GO:0016810">
    <property type="term" value="F:hydrolase activity, acting on carbon-nitrogen (but not peptide) bonds"/>
    <property type="evidence" value="ECO:0007669"/>
    <property type="project" value="InterPro"/>
</dbReference>
<reference evidence="2 3" key="1">
    <citation type="submission" date="2019-02" db="EMBL/GenBank/DDBJ databases">
        <title>Deep-cultivation of Planctomycetes and their phenomic and genomic characterization uncovers novel biology.</title>
        <authorList>
            <person name="Wiegand S."/>
            <person name="Jogler M."/>
            <person name="Boedeker C."/>
            <person name="Pinto D."/>
            <person name="Vollmers J."/>
            <person name="Rivas-Marin E."/>
            <person name="Kohn T."/>
            <person name="Peeters S.H."/>
            <person name="Heuer A."/>
            <person name="Rast P."/>
            <person name="Oberbeckmann S."/>
            <person name="Bunk B."/>
            <person name="Jeske O."/>
            <person name="Meyerdierks A."/>
            <person name="Storesund J.E."/>
            <person name="Kallscheuer N."/>
            <person name="Luecker S."/>
            <person name="Lage O.M."/>
            <person name="Pohl T."/>
            <person name="Merkel B.J."/>
            <person name="Hornburger P."/>
            <person name="Mueller R.-W."/>
            <person name="Bruemmer F."/>
            <person name="Labrenz M."/>
            <person name="Spormann A.M."/>
            <person name="Op Den Camp H."/>
            <person name="Overmann J."/>
            <person name="Amann R."/>
            <person name="Jetten M.S.M."/>
            <person name="Mascher T."/>
            <person name="Medema M.H."/>
            <person name="Devos D.P."/>
            <person name="Kaster A.-K."/>
            <person name="Ovreas L."/>
            <person name="Rohde M."/>
            <person name="Galperin M.Y."/>
            <person name="Jogler C."/>
        </authorList>
    </citation>
    <scope>NUCLEOTIDE SEQUENCE [LARGE SCALE GENOMIC DNA]</scope>
    <source>
        <strain evidence="2 3">Poly41</strain>
    </source>
</reference>
<comment type="caution">
    <text evidence="2">The sequence shown here is derived from an EMBL/GenBank/DDBJ whole genome shotgun (WGS) entry which is preliminary data.</text>
</comment>
<accession>A0A5C6CWU4</accession>
<evidence type="ECO:0000313" key="3">
    <source>
        <dbReference type="Proteomes" id="UP000319143"/>
    </source>
</evidence>
<dbReference type="EMBL" id="SJPV01000027">
    <property type="protein sequence ID" value="TWU28888.1"/>
    <property type="molecule type" value="Genomic_DNA"/>
</dbReference>
<dbReference type="Pfam" id="PF07969">
    <property type="entry name" value="Amidohydro_3"/>
    <property type="match status" value="1"/>
</dbReference>
<dbReference type="SUPFAM" id="SSF51338">
    <property type="entry name" value="Composite domain of metallo-dependent hydrolases"/>
    <property type="match status" value="1"/>
</dbReference>
<evidence type="ECO:0000259" key="1">
    <source>
        <dbReference type="Pfam" id="PF07969"/>
    </source>
</evidence>
<gene>
    <name evidence="2" type="ORF">Poly41_68390</name>
</gene>